<dbReference type="OrthoDB" id="4135672at2759"/>
<organism evidence="2 3">
    <name type="scientific">Botrytis galanthina</name>
    <dbReference type="NCBI Taxonomy" id="278940"/>
    <lineage>
        <taxon>Eukaryota</taxon>
        <taxon>Fungi</taxon>
        <taxon>Dikarya</taxon>
        <taxon>Ascomycota</taxon>
        <taxon>Pezizomycotina</taxon>
        <taxon>Leotiomycetes</taxon>
        <taxon>Helotiales</taxon>
        <taxon>Sclerotiniaceae</taxon>
        <taxon>Botrytis</taxon>
    </lineage>
</organism>
<feature type="compositionally biased region" description="Polar residues" evidence="1">
    <location>
        <begin position="161"/>
        <end position="194"/>
    </location>
</feature>
<evidence type="ECO:0000313" key="3">
    <source>
        <dbReference type="Proteomes" id="UP000308671"/>
    </source>
</evidence>
<evidence type="ECO:0000313" key="2">
    <source>
        <dbReference type="EMBL" id="THV45957.1"/>
    </source>
</evidence>
<evidence type="ECO:0000256" key="1">
    <source>
        <dbReference type="SAM" id="MobiDB-lite"/>
    </source>
</evidence>
<dbReference type="InterPro" id="IPR046670">
    <property type="entry name" value="DUF6540"/>
</dbReference>
<feature type="region of interest" description="Disordered" evidence="1">
    <location>
        <begin position="138"/>
        <end position="201"/>
    </location>
</feature>
<dbReference type="Pfam" id="PF20174">
    <property type="entry name" value="DUF6540"/>
    <property type="match status" value="1"/>
</dbReference>
<dbReference type="Proteomes" id="UP000308671">
    <property type="component" value="Unassembled WGS sequence"/>
</dbReference>
<reference evidence="2 3" key="1">
    <citation type="submission" date="2017-12" db="EMBL/GenBank/DDBJ databases">
        <title>Comparative genomics of Botrytis spp.</title>
        <authorList>
            <person name="Valero-Jimenez C.A."/>
            <person name="Tapia P."/>
            <person name="Veloso J."/>
            <person name="Silva-Moreno E."/>
            <person name="Staats M."/>
            <person name="Valdes J.H."/>
            <person name="Van Kan J.A.L."/>
        </authorList>
    </citation>
    <scope>NUCLEOTIDE SEQUENCE [LARGE SCALE GENOMIC DNA]</scope>
    <source>
        <strain evidence="2 3">MUCL435</strain>
    </source>
</reference>
<proteinExistence type="predicted"/>
<accession>A0A4S8QLR5</accession>
<dbReference type="AlphaFoldDB" id="A0A4S8QLR5"/>
<keyword evidence="3" id="KW-1185">Reference proteome</keyword>
<sequence length="201" mass="21973">MSYPTYLISSSGLPRDHHSIFIETSLHGPQTGHIYQVTGNIQTGMIHAHRASLIAPEEAPDFGGMKKFLGIVKIENYENVRKIVDAVEAPKKQFEGARRIDSEAPLRRCQEWTREAVRELREKGVLEYIGDNLSNVKDATNAQRTGGGVVTGGNTGTQRNADTQGGDSAQASPNIELNPLNTEPSKLVPTQSGSTRKDLHL</sequence>
<comment type="caution">
    <text evidence="2">The sequence shown here is derived from an EMBL/GenBank/DDBJ whole genome shotgun (WGS) entry which is preliminary data.</text>
</comment>
<dbReference type="EMBL" id="PQXL01000431">
    <property type="protein sequence ID" value="THV45957.1"/>
    <property type="molecule type" value="Genomic_DNA"/>
</dbReference>
<name>A0A4S8QLR5_9HELO</name>
<protein>
    <submittedName>
        <fullName evidence="2">Uncharacterized protein</fullName>
    </submittedName>
</protein>
<gene>
    <name evidence="2" type="ORF">BGAL_0432g00040</name>
</gene>
<feature type="compositionally biased region" description="Gly residues" evidence="1">
    <location>
        <begin position="145"/>
        <end position="155"/>
    </location>
</feature>